<feature type="domain" description="HTH lysR-type" evidence="6">
    <location>
        <begin position="1"/>
        <end position="58"/>
    </location>
</feature>
<dbReference type="AlphaFoldDB" id="A0A073KBC7"/>
<dbReference type="Pfam" id="PF03466">
    <property type="entry name" value="LysR_substrate"/>
    <property type="match status" value="1"/>
</dbReference>
<dbReference type="eggNOG" id="COG0583">
    <property type="taxonomic scope" value="Bacteria"/>
</dbReference>
<evidence type="ECO:0000256" key="2">
    <source>
        <dbReference type="ARBA" id="ARBA00018718"/>
    </source>
</evidence>
<proteinExistence type="inferred from homology"/>
<dbReference type="PROSITE" id="PS50931">
    <property type="entry name" value="HTH_LYSR"/>
    <property type="match status" value="1"/>
</dbReference>
<dbReference type="Proteomes" id="UP000027822">
    <property type="component" value="Unassembled WGS sequence"/>
</dbReference>
<evidence type="ECO:0000256" key="1">
    <source>
        <dbReference type="ARBA" id="ARBA00009437"/>
    </source>
</evidence>
<evidence type="ECO:0000256" key="5">
    <source>
        <dbReference type="ARBA" id="ARBA00023163"/>
    </source>
</evidence>
<dbReference type="EMBL" id="JOTN01000006">
    <property type="protein sequence ID" value="KEK19603.1"/>
    <property type="molecule type" value="Genomic_DNA"/>
</dbReference>
<evidence type="ECO:0000256" key="3">
    <source>
        <dbReference type="ARBA" id="ARBA00023015"/>
    </source>
</evidence>
<name>A0A073KBC7_9BACI</name>
<sequence>MSIIKYEVFEEVIKTGSFTKAAEQLNMTQSAVSRAIASLEKELGITLFIREPRSIQLTKSGAKAYEYIYEILVLNRKLLNIDFTNPSNLPTTIKVGAFASISKHLLPKVIQQFNALYPFVKIVVFEGTYDEIDAWVIEGVIDIGFTVNEHPTFICKPFLQDELMVATSNQMEAEFNASSLNQFFETNKIIMPTAPYRKQIESFFHTNKINYHVHSYISDCNTIGKMIDLQLGISIGPKLFLQSFDDIKLHSLPGKHYRQIYITQQPVTQDNQYVLKLVEMAKEFV</sequence>
<dbReference type="Gene3D" id="3.40.190.290">
    <property type="match status" value="1"/>
</dbReference>
<evidence type="ECO:0000313" key="8">
    <source>
        <dbReference type="Proteomes" id="UP000027822"/>
    </source>
</evidence>
<dbReference type="InterPro" id="IPR005119">
    <property type="entry name" value="LysR_subst-bd"/>
</dbReference>
<keyword evidence="3" id="KW-0805">Transcription regulation</keyword>
<dbReference type="InterPro" id="IPR036390">
    <property type="entry name" value="WH_DNA-bd_sf"/>
</dbReference>
<keyword evidence="5" id="KW-0804">Transcription</keyword>
<dbReference type="Gene3D" id="1.10.10.10">
    <property type="entry name" value="Winged helix-like DNA-binding domain superfamily/Winged helix DNA-binding domain"/>
    <property type="match status" value="1"/>
</dbReference>
<dbReference type="OrthoDB" id="63123at2"/>
<dbReference type="SUPFAM" id="SSF46785">
    <property type="entry name" value="Winged helix' DNA-binding domain"/>
    <property type="match status" value="1"/>
</dbReference>
<dbReference type="RefSeq" id="WP_034638404.1">
    <property type="nucleotide sequence ID" value="NZ_CBCSJC010000033.1"/>
</dbReference>
<comment type="similarity">
    <text evidence="1">Belongs to the LysR transcriptional regulatory family.</text>
</comment>
<dbReference type="SUPFAM" id="SSF53850">
    <property type="entry name" value="Periplasmic binding protein-like II"/>
    <property type="match status" value="1"/>
</dbReference>
<keyword evidence="4" id="KW-0238">DNA-binding</keyword>
<dbReference type="Pfam" id="PF00126">
    <property type="entry name" value="HTH_1"/>
    <property type="match status" value="1"/>
</dbReference>
<dbReference type="STRING" id="574376.BAMA_20250"/>
<protein>
    <recommendedName>
        <fullName evidence="2">HTH-type transcriptional regulator CzcR</fullName>
    </recommendedName>
</protein>
<dbReference type="PRINTS" id="PR00039">
    <property type="entry name" value="HTHLYSR"/>
</dbReference>
<dbReference type="PANTHER" id="PTHR30126">
    <property type="entry name" value="HTH-TYPE TRANSCRIPTIONAL REGULATOR"/>
    <property type="match status" value="1"/>
</dbReference>
<evidence type="ECO:0000313" key="7">
    <source>
        <dbReference type="EMBL" id="KEK19603.1"/>
    </source>
</evidence>
<accession>A0A073KBC7</accession>
<comment type="caution">
    <text evidence="7">The sequence shown here is derived from an EMBL/GenBank/DDBJ whole genome shotgun (WGS) entry which is preliminary data.</text>
</comment>
<evidence type="ECO:0000259" key="6">
    <source>
        <dbReference type="PROSITE" id="PS50931"/>
    </source>
</evidence>
<dbReference type="InterPro" id="IPR036388">
    <property type="entry name" value="WH-like_DNA-bd_sf"/>
</dbReference>
<dbReference type="GO" id="GO:0003700">
    <property type="term" value="F:DNA-binding transcription factor activity"/>
    <property type="evidence" value="ECO:0007669"/>
    <property type="project" value="InterPro"/>
</dbReference>
<dbReference type="CDD" id="cd05466">
    <property type="entry name" value="PBP2_LTTR_substrate"/>
    <property type="match status" value="1"/>
</dbReference>
<reference evidence="7 8" key="1">
    <citation type="submission" date="2014-06" db="EMBL/GenBank/DDBJ databases">
        <title>Draft genome sequence of Bacillus manliponensis JCM 15802 (MCCC 1A00708).</title>
        <authorList>
            <person name="Lai Q."/>
            <person name="Liu Y."/>
            <person name="Shao Z."/>
        </authorList>
    </citation>
    <scope>NUCLEOTIDE SEQUENCE [LARGE SCALE GENOMIC DNA]</scope>
    <source>
        <strain evidence="7 8">JCM 15802</strain>
    </source>
</reference>
<dbReference type="FunFam" id="1.10.10.10:FF:000001">
    <property type="entry name" value="LysR family transcriptional regulator"/>
    <property type="match status" value="1"/>
</dbReference>
<gene>
    <name evidence="7" type="ORF">BAMA_20250</name>
</gene>
<keyword evidence="8" id="KW-1185">Reference proteome</keyword>
<dbReference type="GO" id="GO:0000976">
    <property type="term" value="F:transcription cis-regulatory region binding"/>
    <property type="evidence" value="ECO:0007669"/>
    <property type="project" value="TreeGrafter"/>
</dbReference>
<organism evidence="7 8">
    <name type="scientific">Bacillus manliponensis</name>
    <dbReference type="NCBI Taxonomy" id="574376"/>
    <lineage>
        <taxon>Bacteria</taxon>
        <taxon>Bacillati</taxon>
        <taxon>Bacillota</taxon>
        <taxon>Bacilli</taxon>
        <taxon>Bacillales</taxon>
        <taxon>Bacillaceae</taxon>
        <taxon>Bacillus</taxon>
        <taxon>Bacillus cereus group</taxon>
    </lineage>
</organism>
<dbReference type="PANTHER" id="PTHR30126:SF40">
    <property type="entry name" value="HTH-TYPE TRANSCRIPTIONAL REGULATOR GLTR"/>
    <property type="match status" value="1"/>
</dbReference>
<evidence type="ECO:0000256" key="4">
    <source>
        <dbReference type="ARBA" id="ARBA00023125"/>
    </source>
</evidence>
<dbReference type="InterPro" id="IPR000847">
    <property type="entry name" value="LysR_HTH_N"/>
</dbReference>